<feature type="region of interest" description="Disordered" evidence="4">
    <location>
        <begin position="1"/>
        <end position="71"/>
    </location>
</feature>
<dbReference type="PANTHER" id="PTHR22731">
    <property type="entry name" value="RIBONUCLEASES P/MRP PROTEIN SUBUNIT POP1"/>
    <property type="match status" value="1"/>
</dbReference>
<organism evidence="8 9">
    <name type="scientific">Apiospora hydei</name>
    <dbReference type="NCBI Taxonomy" id="1337664"/>
    <lineage>
        <taxon>Eukaryota</taxon>
        <taxon>Fungi</taxon>
        <taxon>Dikarya</taxon>
        <taxon>Ascomycota</taxon>
        <taxon>Pezizomycotina</taxon>
        <taxon>Sordariomycetes</taxon>
        <taxon>Xylariomycetidae</taxon>
        <taxon>Amphisphaeriales</taxon>
        <taxon>Apiosporaceae</taxon>
        <taxon>Apiospora</taxon>
    </lineage>
</organism>
<feature type="domain" description="POP1 C-terminal" evidence="7">
    <location>
        <begin position="746"/>
        <end position="927"/>
    </location>
</feature>
<keyword evidence="9" id="KW-1185">Reference proteome</keyword>
<evidence type="ECO:0000259" key="6">
    <source>
        <dbReference type="Pfam" id="PF08170"/>
    </source>
</evidence>
<feature type="region of interest" description="Disordered" evidence="4">
    <location>
        <begin position="157"/>
        <end position="176"/>
    </location>
</feature>
<dbReference type="Pfam" id="PF08170">
    <property type="entry name" value="POPLD"/>
    <property type="match status" value="1"/>
</dbReference>
<protein>
    <submittedName>
        <fullName evidence="8">Ribonuclease P complex subunit Pop1</fullName>
    </submittedName>
</protein>
<evidence type="ECO:0000256" key="2">
    <source>
        <dbReference type="ARBA" id="ARBA00022694"/>
    </source>
</evidence>
<dbReference type="InterPro" id="IPR055079">
    <property type="entry name" value="POP1_C"/>
</dbReference>
<evidence type="ECO:0000256" key="3">
    <source>
        <dbReference type="ARBA" id="ARBA00023242"/>
    </source>
</evidence>
<dbReference type="InterPro" id="IPR012590">
    <property type="entry name" value="POPLD_dom"/>
</dbReference>
<evidence type="ECO:0000313" key="9">
    <source>
        <dbReference type="Proteomes" id="UP001433268"/>
    </source>
</evidence>
<dbReference type="PANTHER" id="PTHR22731:SF3">
    <property type="entry name" value="RIBONUCLEASES P_MRP PROTEIN SUBUNIT POP1"/>
    <property type="match status" value="1"/>
</dbReference>
<reference evidence="8 9" key="1">
    <citation type="submission" date="2023-01" db="EMBL/GenBank/DDBJ databases">
        <title>Analysis of 21 Apiospora genomes using comparative genomics revels a genus with tremendous synthesis potential of carbohydrate active enzymes and secondary metabolites.</title>
        <authorList>
            <person name="Sorensen T."/>
        </authorList>
    </citation>
    <scope>NUCLEOTIDE SEQUENCE [LARGE SCALE GENOMIC DNA]</scope>
    <source>
        <strain evidence="8 9">CBS 114990</strain>
    </source>
</reference>
<sequence length="928" mass="103358">MASQQGGAMPFRQNKPHNGQGMGPKKRPSENSSMGNVNKRPKTGEQSGGAANGNKGRGTPSQGNGNAQRRSKIHNVRAIAAQYPDDALKDGELDIQAFINARGFEIKALDESMRRTASSQTSRAFQKVPFSLRRRAAAHNHKRVPKRLQKRAIKEMKTDNTPTVSARTRKPASTRARLRAETAKRLGELVEKKRKKALQTKGDLDPDTIQVRAARPKIRRNALNSPLVTEKRFKKRQLDKTWLPTHLWLAKRARMTKPKEPIWRFAIPLTPNAKVYRTTHRAHWEKGAIAWDMSYMSTIGLCGTTRCVEQVLRALGLTDEWLWNEKPKGQDWRSGVSHWNTTLARERGADSRIIGPATIIWNPEENDATTTEATKPRRLFIRVHPSAFLETFNELLKLVKGVTPKPYVEDLRYEIGSIDVTGPNATEALATVLKSYCSKPELKEAHAAKFESLAGRVEPSSLPAGSLLAFSVMDPRLQHPPRRLSANKGNGPCLETVAKWYQVYQSSKPFALFDRDSRYKASRLPSLKSLNKRRGKAAPGALLEPTQVDPKIPVIFLSHRPPVIQGHSDGPGTWTVMLPWKCVLPVWYSLMHCPLSTGGNVMFGGLDEVRQLAFEQRVPWFPGDVLGSDAGTVWELQQRQERKSAWDRMPKGKRVNYDTLDLGAGRKGEIGNGWSCDFETLFQMQQQAEPEGEDITMADAGDETADAENPQASKGSHPLQQLRHLSKRELQSYQVPEAEPLPPFSVVSVRVSFLSRGTPDTCARIYRLPKEQPTSTQAEVPATEPPLKRGSNSKLPADIRKQWLAQMPQNAATKQGKPKKPPKFNVSSEMNLETRKRLMAQELLKQPPTSYPPAAPTQDNINGHPLCPDAEDLIGFVTAGSYHLRMGQSEGIATISAAEAVHHKAGEGVCIVRNAGQNVGWVARWKLV</sequence>
<evidence type="ECO:0000259" key="5">
    <source>
        <dbReference type="Pfam" id="PF06978"/>
    </source>
</evidence>
<proteinExistence type="predicted"/>
<feature type="region of interest" description="Disordered" evidence="4">
    <location>
        <begin position="769"/>
        <end position="794"/>
    </location>
</feature>
<dbReference type="EMBL" id="JAQQWN010000008">
    <property type="protein sequence ID" value="KAK8070940.1"/>
    <property type="molecule type" value="Genomic_DNA"/>
</dbReference>
<dbReference type="Proteomes" id="UP001433268">
    <property type="component" value="Unassembled WGS sequence"/>
</dbReference>
<feature type="domain" description="POPLD" evidence="6">
    <location>
        <begin position="573"/>
        <end position="678"/>
    </location>
</feature>
<keyword evidence="2" id="KW-0819">tRNA processing</keyword>
<feature type="domain" description="Pop1 N-terminal" evidence="5">
    <location>
        <begin position="98"/>
        <end position="303"/>
    </location>
</feature>
<dbReference type="InterPro" id="IPR009723">
    <property type="entry name" value="Pop1_N"/>
</dbReference>
<evidence type="ECO:0000256" key="1">
    <source>
        <dbReference type="ARBA" id="ARBA00004123"/>
    </source>
</evidence>
<evidence type="ECO:0000313" key="8">
    <source>
        <dbReference type="EMBL" id="KAK8070940.1"/>
    </source>
</evidence>
<dbReference type="RefSeq" id="XP_066664748.1">
    <property type="nucleotide sequence ID" value="XM_066815458.1"/>
</dbReference>
<dbReference type="Pfam" id="PF06978">
    <property type="entry name" value="POP1_N"/>
    <property type="match status" value="1"/>
</dbReference>
<evidence type="ECO:0000256" key="4">
    <source>
        <dbReference type="SAM" id="MobiDB-lite"/>
    </source>
</evidence>
<dbReference type="InterPro" id="IPR039182">
    <property type="entry name" value="Pop1"/>
</dbReference>
<dbReference type="Pfam" id="PF22770">
    <property type="entry name" value="POP1_C"/>
    <property type="match status" value="1"/>
</dbReference>
<accession>A0ABR1VL31</accession>
<comment type="caution">
    <text evidence="8">The sequence shown here is derived from an EMBL/GenBank/DDBJ whole genome shotgun (WGS) entry which is preliminary data.</text>
</comment>
<feature type="compositionally biased region" description="Polar residues" evidence="4">
    <location>
        <begin position="59"/>
        <end position="68"/>
    </location>
</feature>
<gene>
    <name evidence="8" type="ORF">PG997_011143</name>
</gene>
<evidence type="ECO:0000259" key="7">
    <source>
        <dbReference type="Pfam" id="PF22770"/>
    </source>
</evidence>
<dbReference type="GeneID" id="92048518"/>
<comment type="subcellular location">
    <subcellularLocation>
        <location evidence="1">Nucleus</location>
    </subcellularLocation>
</comment>
<keyword evidence="3" id="KW-0539">Nucleus</keyword>
<name>A0ABR1VL31_9PEZI</name>